<keyword evidence="2" id="KW-1185">Reference proteome</keyword>
<organism evidence="1 2">
    <name type="scientific">Kribbella amoyensis</name>
    <dbReference type="NCBI Taxonomy" id="996641"/>
    <lineage>
        <taxon>Bacteria</taxon>
        <taxon>Bacillati</taxon>
        <taxon>Actinomycetota</taxon>
        <taxon>Actinomycetes</taxon>
        <taxon>Propionibacteriales</taxon>
        <taxon>Kribbellaceae</taxon>
        <taxon>Kribbella</taxon>
    </lineage>
</organism>
<reference evidence="1 2" key="1">
    <citation type="submission" date="2019-06" db="EMBL/GenBank/DDBJ databases">
        <title>Sequencing the genomes of 1000 actinobacteria strains.</title>
        <authorList>
            <person name="Klenk H.-P."/>
        </authorList>
    </citation>
    <scope>NUCLEOTIDE SEQUENCE [LARGE SCALE GENOMIC DNA]</scope>
    <source>
        <strain evidence="1 2">DSM 24683</strain>
    </source>
</reference>
<dbReference type="OrthoDB" id="3273854at2"/>
<evidence type="ECO:0000313" key="2">
    <source>
        <dbReference type="Proteomes" id="UP000318380"/>
    </source>
</evidence>
<comment type="caution">
    <text evidence="1">The sequence shown here is derived from an EMBL/GenBank/DDBJ whole genome shotgun (WGS) entry which is preliminary data.</text>
</comment>
<dbReference type="EMBL" id="VIVK01000001">
    <property type="protein sequence ID" value="TWD82988.1"/>
    <property type="molecule type" value="Genomic_DNA"/>
</dbReference>
<gene>
    <name evidence="1" type="ORF">FB561_4139</name>
</gene>
<evidence type="ECO:0008006" key="3">
    <source>
        <dbReference type="Google" id="ProtNLM"/>
    </source>
</evidence>
<dbReference type="Proteomes" id="UP000318380">
    <property type="component" value="Unassembled WGS sequence"/>
</dbReference>
<accession>A0A561BVX4</accession>
<dbReference type="InterPro" id="IPR016024">
    <property type="entry name" value="ARM-type_fold"/>
</dbReference>
<dbReference type="RefSeq" id="WP_145808983.1">
    <property type="nucleotide sequence ID" value="NZ_VIVK01000001.1"/>
</dbReference>
<proteinExistence type="predicted"/>
<sequence length="1111" mass="121975">MRASELLRTVDPLPYHDRVRLAAGEGRRLRGTAELTDLLGELGRGDSYQRHLGLQIASAAGDAGYVTRLLRDPDPSVQTRALGAVRRGVDVSDDDLRILYDDAPAALRKRLLRVIRTTGRSSLATRLIDEHRERWGDLAATGLLTSTDSGTVDRLLPELAYCLTLGEWQRLGTRHPRSVLDYAHRVIPDGPDKDEWWRGPAYGVVAALDHDATGVLGLVKAALPADKLPAAIIQVLGRFVDLDPAWTLSVLLSPDRSSVLRYALTPAVRRRLYRYSDEELTALGKLVWPFLTELLSDLPPSRRATVFAAVTASVELGQRVLPDDLLRVLPRAVRVDEAGRMLTLAPVQADLHRSWAVTSFLPYEEAFARLEPEIRRPEAGDRAAVYAAVIGAAGHSREPAHLVDAVTWAARARNDRDPVRVAMLTAVSQVPPSALTDELVPGLDTLLTDALEARDTSWPSRAALKNVAETAVRQGALSNRTTLLDWGLRAHARITEERGRVPLYGIVDGLPRGQEQGVYDVLRPFVEAGAAREEYSLALSIAGAFERRGWTNEHLHSVLEQAVWSAEEMPSRQATEFWLEPPATRNERVGRIIERDVSMARWGVVWSAVTVERTDLLDAVLAEPVRSQRFERNHPLWLVPDYALYRWVPRQRARYAELVTAAARDTRLPDVVRATAVSTLGHVPGIGRAAVEPFLQSDEVLLQEAALAALAWTDSPEQAMPVLLAHAGDDRARVAVYAATRAARFVRPSRLPGLLHPVLAGEGVKVTARKEAARLLGELRAPGASVVLTEAWAGAHRDVRAAITSTAAQYLLHEPASWAVLQQAVHDSDATAIALTQRTPYGMAPKYRSRYADLLIAVTARPEPEVVQAAVQALRQWSRWNPEIASVCAGFVTDLSNRTTVWVDALSVLTGLVAAEPDRGIDELVATVRLLLRLESDPNLPNATPDRDRPARQRLARLIESLAIAFTLKPTEARQVLKQVVTELGDDDQLELRLRLLITSLDWSQLPEELDRVAVAVEGRPLAALEAAQLLSARLTGGPAHWSPELVEPAVAQLVTGERLADGLLAHTFVAAAGHRSGWPGPWRDHLIALRNHPLADVRTRALHLTTAAET</sequence>
<protein>
    <recommendedName>
        <fullName evidence="3">HEAT repeat protein</fullName>
    </recommendedName>
</protein>
<evidence type="ECO:0000313" key="1">
    <source>
        <dbReference type="EMBL" id="TWD82988.1"/>
    </source>
</evidence>
<dbReference type="SUPFAM" id="SSF48371">
    <property type="entry name" value="ARM repeat"/>
    <property type="match status" value="1"/>
</dbReference>
<name>A0A561BVX4_9ACTN</name>
<dbReference type="AlphaFoldDB" id="A0A561BVX4"/>